<dbReference type="GO" id="GO:0003677">
    <property type="term" value="F:DNA binding"/>
    <property type="evidence" value="ECO:0007669"/>
    <property type="project" value="InterPro"/>
</dbReference>
<accession>A0A238YZW1</accession>
<organism evidence="2 3">
    <name type="scientific">Dokdonia pacifica</name>
    <dbReference type="NCBI Taxonomy" id="1627892"/>
    <lineage>
        <taxon>Bacteria</taxon>
        <taxon>Pseudomonadati</taxon>
        <taxon>Bacteroidota</taxon>
        <taxon>Flavobacteriia</taxon>
        <taxon>Flavobacteriales</taxon>
        <taxon>Flavobacteriaceae</taxon>
        <taxon>Dokdonia</taxon>
    </lineage>
</organism>
<dbReference type="Gene3D" id="1.10.260.40">
    <property type="entry name" value="lambda repressor-like DNA-binding domains"/>
    <property type="match status" value="1"/>
</dbReference>
<evidence type="ECO:0000313" key="3">
    <source>
        <dbReference type="Proteomes" id="UP000198379"/>
    </source>
</evidence>
<gene>
    <name evidence="2" type="ORF">SAMN06265376_102500</name>
</gene>
<dbReference type="InterPro" id="IPR001387">
    <property type="entry name" value="Cro/C1-type_HTH"/>
</dbReference>
<sequence>MNRIKEVLNEKGIKQIWLAEKLGKSYNMVNGYVQNRQQPRLEVLFAIAEILSVEVKDLIKETNQPNVRRTKTTPTA</sequence>
<dbReference type="SUPFAM" id="SSF47413">
    <property type="entry name" value="lambda repressor-like DNA-binding domains"/>
    <property type="match status" value="1"/>
</dbReference>
<reference evidence="2 3" key="1">
    <citation type="submission" date="2017-06" db="EMBL/GenBank/DDBJ databases">
        <authorList>
            <person name="Kim H.J."/>
            <person name="Triplett B.A."/>
        </authorList>
    </citation>
    <scope>NUCLEOTIDE SEQUENCE [LARGE SCALE GENOMIC DNA]</scope>
    <source>
        <strain evidence="2 3">DSM 25597</strain>
    </source>
</reference>
<dbReference type="EMBL" id="FZNY01000002">
    <property type="protein sequence ID" value="SNR76695.1"/>
    <property type="molecule type" value="Genomic_DNA"/>
</dbReference>
<dbReference type="InterPro" id="IPR010982">
    <property type="entry name" value="Lambda_DNA-bd_dom_sf"/>
</dbReference>
<dbReference type="Pfam" id="PF01381">
    <property type="entry name" value="HTH_3"/>
    <property type="match status" value="1"/>
</dbReference>
<name>A0A238YZW1_9FLAO</name>
<feature type="domain" description="HTH cro/C1-type" evidence="1">
    <location>
        <begin position="4"/>
        <end position="58"/>
    </location>
</feature>
<dbReference type="PROSITE" id="PS50943">
    <property type="entry name" value="HTH_CROC1"/>
    <property type="match status" value="1"/>
</dbReference>
<evidence type="ECO:0000313" key="2">
    <source>
        <dbReference type="EMBL" id="SNR76695.1"/>
    </source>
</evidence>
<dbReference type="CDD" id="cd00093">
    <property type="entry name" value="HTH_XRE"/>
    <property type="match status" value="1"/>
</dbReference>
<proteinExistence type="predicted"/>
<protein>
    <submittedName>
        <fullName evidence="2">Helix-turn-helix</fullName>
    </submittedName>
</protein>
<dbReference type="AlphaFoldDB" id="A0A238YZW1"/>
<dbReference type="Proteomes" id="UP000198379">
    <property type="component" value="Unassembled WGS sequence"/>
</dbReference>
<keyword evidence="3" id="KW-1185">Reference proteome</keyword>
<evidence type="ECO:0000259" key="1">
    <source>
        <dbReference type="PROSITE" id="PS50943"/>
    </source>
</evidence>
<dbReference type="RefSeq" id="WP_179218125.1">
    <property type="nucleotide sequence ID" value="NZ_BMEP01000001.1"/>
</dbReference>
<dbReference type="SMART" id="SM00530">
    <property type="entry name" value="HTH_XRE"/>
    <property type="match status" value="1"/>
</dbReference>